<feature type="domain" description="Glycoside hydrolase family 31 TIM barrel" evidence="2">
    <location>
        <begin position="435"/>
        <end position="719"/>
    </location>
</feature>
<dbReference type="InterPro" id="IPR017853">
    <property type="entry name" value="GH"/>
</dbReference>
<keyword evidence="6" id="KW-1185">Reference proteome</keyword>
<reference evidence="5 6" key="1">
    <citation type="journal article" date="2018" name="Mol. Plant">
        <title>The genome of Artemisia annua provides insight into the evolution of Asteraceae family and artemisinin biosynthesis.</title>
        <authorList>
            <person name="Shen Q."/>
            <person name="Zhang L."/>
            <person name="Liao Z."/>
            <person name="Wang S."/>
            <person name="Yan T."/>
            <person name="Shi P."/>
            <person name="Liu M."/>
            <person name="Fu X."/>
            <person name="Pan Q."/>
            <person name="Wang Y."/>
            <person name="Lv Z."/>
            <person name="Lu X."/>
            <person name="Zhang F."/>
            <person name="Jiang W."/>
            <person name="Ma Y."/>
            <person name="Chen M."/>
            <person name="Hao X."/>
            <person name="Li L."/>
            <person name="Tang Y."/>
            <person name="Lv G."/>
            <person name="Zhou Y."/>
            <person name="Sun X."/>
            <person name="Brodelius P.E."/>
            <person name="Rose J.K.C."/>
            <person name="Tang K."/>
        </authorList>
    </citation>
    <scope>NUCLEOTIDE SEQUENCE [LARGE SCALE GENOMIC DNA]</scope>
    <source>
        <strain evidence="6">cv. Huhao1</strain>
        <tissue evidence="5">Leaf</tissue>
    </source>
</reference>
<dbReference type="InterPro" id="IPR033403">
    <property type="entry name" value="DUF5110"/>
</dbReference>
<evidence type="ECO:0000259" key="2">
    <source>
        <dbReference type="Pfam" id="PF01055"/>
    </source>
</evidence>
<dbReference type="InterPro" id="IPR013780">
    <property type="entry name" value="Glyco_hydro_b"/>
</dbReference>
<gene>
    <name evidence="5" type="ORF">CTI12_AA207860</name>
</gene>
<dbReference type="PANTHER" id="PTHR22762">
    <property type="entry name" value="ALPHA-GLUCOSIDASE"/>
    <property type="match status" value="1"/>
</dbReference>
<dbReference type="GO" id="GO:0005975">
    <property type="term" value="P:carbohydrate metabolic process"/>
    <property type="evidence" value="ECO:0007669"/>
    <property type="project" value="InterPro"/>
</dbReference>
<dbReference type="GO" id="GO:0030246">
    <property type="term" value="F:carbohydrate binding"/>
    <property type="evidence" value="ECO:0007669"/>
    <property type="project" value="InterPro"/>
</dbReference>
<feature type="domain" description="Glycoside hydrolase family 31 TIM barrel" evidence="2">
    <location>
        <begin position="193"/>
        <end position="434"/>
    </location>
</feature>
<evidence type="ECO:0000256" key="1">
    <source>
        <dbReference type="ARBA" id="ARBA00007806"/>
    </source>
</evidence>
<dbReference type="Gene3D" id="2.60.40.1760">
    <property type="entry name" value="glycosyl hydrolase (family 31)"/>
    <property type="match status" value="2"/>
</dbReference>
<accession>A0A2U1P090</accession>
<dbReference type="PROSITE" id="PS00129">
    <property type="entry name" value="GLYCOSYL_HYDROL_F31_1"/>
    <property type="match status" value="1"/>
</dbReference>
<dbReference type="Pfam" id="PF13802">
    <property type="entry name" value="Gal_mutarotas_2"/>
    <property type="match status" value="2"/>
</dbReference>
<dbReference type="CDD" id="cd14752">
    <property type="entry name" value="GH31_N"/>
    <property type="match status" value="2"/>
</dbReference>
<protein>
    <submittedName>
        <fullName evidence="5">Heteroglycan glucosidase 1</fullName>
    </submittedName>
</protein>
<dbReference type="Proteomes" id="UP000245207">
    <property type="component" value="Unassembled WGS sequence"/>
</dbReference>
<dbReference type="EMBL" id="PKPP01001897">
    <property type="protein sequence ID" value="PWA79137.1"/>
    <property type="molecule type" value="Genomic_DNA"/>
</dbReference>
<evidence type="ECO:0000259" key="3">
    <source>
        <dbReference type="Pfam" id="PF13802"/>
    </source>
</evidence>
<feature type="domain" description="Glycoside hydrolase family 31 N-terminal" evidence="3">
    <location>
        <begin position="1255"/>
        <end position="1330"/>
    </location>
</feature>
<dbReference type="Pfam" id="PF01055">
    <property type="entry name" value="Glyco_hydro_31_2nd"/>
    <property type="match status" value="3"/>
</dbReference>
<dbReference type="GO" id="GO:0004553">
    <property type="term" value="F:hydrolase activity, hydrolyzing O-glycosyl compounds"/>
    <property type="evidence" value="ECO:0007669"/>
    <property type="project" value="InterPro"/>
</dbReference>
<feature type="domain" description="DUF5110" evidence="4">
    <location>
        <begin position="821"/>
        <end position="888"/>
    </location>
</feature>
<dbReference type="InterPro" id="IPR011013">
    <property type="entry name" value="Gal_mutarotase_sf_dom"/>
</dbReference>
<dbReference type="InterPro" id="IPR030458">
    <property type="entry name" value="Glyco_hydro_31_AS"/>
</dbReference>
<dbReference type="Pfam" id="PF17137">
    <property type="entry name" value="DUF5110"/>
    <property type="match status" value="2"/>
</dbReference>
<feature type="domain" description="Glycoside hydrolase family 31 TIM barrel" evidence="2">
    <location>
        <begin position="1371"/>
        <end position="1686"/>
    </location>
</feature>
<dbReference type="CDD" id="cd06604">
    <property type="entry name" value="GH31_glucosidase_II_MalA"/>
    <property type="match status" value="2"/>
</dbReference>
<evidence type="ECO:0000313" key="6">
    <source>
        <dbReference type="Proteomes" id="UP000245207"/>
    </source>
</evidence>
<sequence>MGEVAGDYMTSDVKPCKMIFEPILEQGVFRFDCSTDTKNATLPSLSFVNPKDRDTPILSNHIPSYIPTYEYIAGQQVIYCELPAGTSLYGTGEVSGQLERTGKRVFTWNTDAWWYGSGTASLYQSHPWVLAVLPNGEALGILADTTTRCEIDLRKESIVKFTATPTFPVITFGPFASANVVLTSLSHAIGTVFMPPKWSLGYHQCRWSYDSDLRVREIAKTFREKGIPCDVIWMDVDHMDGFRSFTFDQENFPSPKSLADDLHGIGFKAIWMVEPGIKCEKGYFVYDTGSENDVWVQTADGEPFVVLRSCVSISTGEVWPGPCVFPDYTQEKARSWWANLVKDYSTTTMPESNIHRGDAELGGHQNHSHYHNVYGMLMARATYEGMKLANPNKRPFVLPRAGFIGSQRYAATWTGDNFSTWVHLHMSISMVLQLIAKTFREKGIPCDVIWMDVDHMDGFRSFTFDQENFPSPKSLADDLHGIGFKAIWMVEPGIKCEKGYFVYDTGSENDVWVQTADGEPFVGEVWPGPCVFPDYTQEKARSWWANLVKDYSTTTMPESNIHRGDAELGGHQNHSHYHNVYGMLMARATYEGMKLANPNKRPFVLPRAGFIGSQRYAATWTGDNFSTWVHLHMSISMVLQLGLSGQPLSGPDIGGFDGNATPKLFGRWFGIGAMFPFCRGHSQKETVDHEPWSFGEECEEVCRLALKRRYRLMPHIYTLFYLAHTQGSLVAAPTFFADSKDPRLRTNENSFLLGPLLIYASTTSDLGVHELKHELPSGIWLSFDFEDSHPDLPALYLRGGSIIPFGPAHQHVGEANPNDDLSLLVALDENGKAEGVMFEDDGESYEYINGVYLLTAYVAELRSSVITVSVSKTEGLWKRPNRRLHVHILLGEGAMVDAWGIDGEVMQIAMPSETEVSKLISSSRNNYKIRMETAKLIPDVDKLSALSLTGTDLSVSPVEVKYGEWALKVVPWIGGRIISLEHIPTGIHWLRSRVEISGYEEYSGTEYRSAGCTEDRDLAQVGQIDSLEMEGDVGGGLAIRRNISILKDNPKVFKIDSSLVAQNVGVGSEAYSRVACLRIHPTFSLTHPTESYVSFTSINGSKHDLWPESGERFYEGDFRPNGVWMLIDKCLGLGLLNKFSIDQKLVTKSIFEIKDSRKLFCRKDNKRFIHSLVAVSIMGEVAENYTVDYVKSRKMVFEPILEEGVYRFDCSADARNTSFPSLSFVNTEKRDTPLMSNHKFPSYIPTYEQVAAQQITYFEFPEGTTFYGTGEVSGPLERTGTKIYTWNTDACEYGSGTTSLYQSHPWVLAILPDGEALGILADTTKRCEIDLRNESIAKLSAPLPYPVITFGPFDSATDVLTSLSHAIGTVFMPPKWSLGYHQCRWSYDSDSRVREIAKTFRDKSIPCDVIWMDIDYMDGFRCFTFDQENYPNPKSLTDDLHENGFKAIWMLDPGIMHDKGYFVYESGSKNDIWVQTANGKPYVGEVWPGPCVFPDFTQEKARLWWANLVKDFISNGVDGIWNDMNEPAVFKSITKTMPENNIHRGDDELGGHQSHSHYHNVYGMLMARSTYEGMKLANPNKRPFVLTRAGFIGSQRYAATWTGDNQSSWEHLHMSISMVLQLGLSGQPLSGPDIGGFACNATPKLFGRWFGIGAMFPFCRGHSAKETADHEPWSFGKEANPTSTEAWRDAGYIRITSALSDTTRFVVYCEWDSKDSRLRTNENSFLLGPLIVYASTANDLGVHEVKHEMPSGIWKSFDFADSHPDLPAMYLRGGSIIPFGPAHQHVGEANPNDDLSLLVSLDKNGKAEGILFEDDGDGYGYINRDYLLTTYVAELNSSVITVGVSKTEGLWKRTNRRLHVHILLGDGAMVDAWGTDGEDLQIIMPSENKVAKLISDSKNNHKIRMETAKCIPDVENESGRKGIQLSEIPVDIKGGEWALKVVPWIGGRIISMEHLPTGTQWLHSKVESNGYEEYSGTEYCSAGSAEEYIVVDRDLEETGEIESLKLEGDVGGGLVIERNIHISEDNPKVFNIVSCLVAHNVSAGSGGFSRLVCLRIHPTFSLLHPTQSYVSFTSINGSMHDVWPESGEQLYEGDLRPNAEWMLVDKCLGLGLVNKFSIDQVYKCLIHWNSRTVNLELWSQERPVSKESPLSISHNYEVRRIPRDLEETGEIESLKLEGDVGGGLVIERNIHISEDNRKVFNIVSSLVAHNVSAGSGGFSRLVCLRIHPTFSLLHPTQSYVSFTSINGSMHDVWPESGQQLYEGDLRPNGEWMLVNKCLGLGLVNKFSIDQVYKCLIHWNSGTVNLELWSQERPVSKESPLSISHNYEVMRIQ</sequence>
<evidence type="ECO:0000259" key="4">
    <source>
        <dbReference type="Pfam" id="PF17137"/>
    </source>
</evidence>
<dbReference type="Gene3D" id="2.60.40.1180">
    <property type="entry name" value="Golgi alpha-mannosidase II"/>
    <property type="match status" value="3"/>
</dbReference>
<comment type="caution">
    <text evidence="5">The sequence shown here is derived from an EMBL/GenBank/DDBJ whole genome shotgun (WGS) entry which is preliminary data.</text>
</comment>
<dbReference type="SUPFAM" id="SSF51445">
    <property type="entry name" value="(Trans)glycosidases"/>
    <property type="match status" value="3"/>
</dbReference>
<proteinExistence type="inferred from homology"/>
<feature type="domain" description="Glycoside hydrolase family 31 N-terminal" evidence="3">
    <location>
        <begin position="78"/>
        <end position="152"/>
    </location>
</feature>
<feature type="domain" description="DUF5110" evidence="4">
    <location>
        <begin position="1795"/>
        <end position="1862"/>
    </location>
</feature>
<dbReference type="STRING" id="35608.A0A2U1P090"/>
<dbReference type="SUPFAM" id="SSF74650">
    <property type="entry name" value="Galactose mutarotase-like"/>
    <property type="match status" value="2"/>
</dbReference>
<name>A0A2U1P090_ARTAN</name>
<dbReference type="PANTHER" id="PTHR22762:SF120">
    <property type="entry name" value="HETEROGLYCAN GLUCOSIDASE 1"/>
    <property type="match status" value="1"/>
</dbReference>
<dbReference type="Gene3D" id="3.20.20.80">
    <property type="entry name" value="Glycosidases"/>
    <property type="match status" value="5"/>
</dbReference>
<evidence type="ECO:0000313" key="5">
    <source>
        <dbReference type="EMBL" id="PWA79137.1"/>
    </source>
</evidence>
<comment type="similarity">
    <text evidence="1">Belongs to the glycosyl hydrolase 31 family.</text>
</comment>
<dbReference type="InterPro" id="IPR000322">
    <property type="entry name" value="Glyco_hydro_31_TIM"/>
</dbReference>
<dbReference type="InterPro" id="IPR025887">
    <property type="entry name" value="Glyco_hydro_31_N_dom"/>
</dbReference>
<dbReference type="OrthoDB" id="1334205at2759"/>
<organism evidence="5 6">
    <name type="scientific">Artemisia annua</name>
    <name type="common">Sweet wormwood</name>
    <dbReference type="NCBI Taxonomy" id="35608"/>
    <lineage>
        <taxon>Eukaryota</taxon>
        <taxon>Viridiplantae</taxon>
        <taxon>Streptophyta</taxon>
        <taxon>Embryophyta</taxon>
        <taxon>Tracheophyta</taxon>
        <taxon>Spermatophyta</taxon>
        <taxon>Magnoliopsida</taxon>
        <taxon>eudicotyledons</taxon>
        <taxon>Gunneridae</taxon>
        <taxon>Pentapetalae</taxon>
        <taxon>asterids</taxon>
        <taxon>campanulids</taxon>
        <taxon>Asterales</taxon>
        <taxon>Asteraceae</taxon>
        <taxon>Asteroideae</taxon>
        <taxon>Anthemideae</taxon>
        <taxon>Artemisiinae</taxon>
        <taxon>Artemisia</taxon>
    </lineage>
</organism>